<accession>A0A7J8U3B1</accession>
<dbReference type="PANTHER" id="PTHR47990">
    <property type="entry name" value="2-OXOGLUTARATE (2OG) AND FE(II)-DEPENDENT OXYGENASE SUPERFAMILY PROTEIN-RELATED"/>
    <property type="match status" value="1"/>
</dbReference>
<dbReference type="InterPro" id="IPR050231">
    <property type="entry name" value="Iron_ascorbate_oxido_reductase"/>
</dbReference>
<evidence type="ECO:0000259" key="1">
    <source>
        <dbReference type="Pfam" id="PF03171"/>
    </source>
</evidence>
<dbReference type="InterPro" id="IPR027443">
    <property type="entry name" value="IPNS-like_sf"/>
</dbReference>
<organism evidence="2 3">
    <name type="scientific">Gossypium klotzschianum</name>
    <dbReference type="NCBI Taxonomy" id="34286"/>
    <lineage>
        <taxon>Eukaryota</taxon>
        <taxon>Viridiplantae</taxon>
        <taxon>Streptophyta</taxon>
        <taxon>Embryophyta</taxon>
        <taxon>Tracheophyta</taxon>
        <taxon>Spermatophyta</taxon>
        <taxon>Magnoliopsida</taxon>
        <taxon>eudicotyledons</taxon>
        <taxon>Gunneridae</taxon>
        <taxon>Pentapetalae</taxon>
        <taxon>rosids</taxon>
        <taxon>malvids</taxon>
        <taxon>Malvales</taxon>
        <taxon>Malvaceae</taxon>
        <taxon>Malvoideae</taxon>
        <taxon>Gossypium</taxon>
    </lineage>
</organism>
<gene>
    <name evidence="2" type="ORF">Goklo_013056</name>
</gene>
<protein>
    <recommendedName>
        <fullName evidence="1">Isopenicillin N synthase-like Fe(2+) 2OG dioxygenase domain-containing protein</fullName>
    </recommendedName>
</protein>
<name>A0A7J8U3B1_9ROSI</name>
<sequence>MAKNLGLYSRLSKSYLLESIGFISVHRYLQIPKDNQAWGVGVHTDSTVLSILKQDQLGGLQVFKDNKWIHVKPIADSLIINLVRYDA</sequence>
<dbReference type="Proteomes" id="UP000593573">
    <property type="component" value="Unassembled WGS sequence"/>
</dbReference>
<reference evidence="2 3" key="1">
    <citation type="journal article" date="2019" name="Genome Biol. Evol.">
        <title>Insights into the evolution of the New World diploid cottons (Gossypium, subgenus Houzingenia) based on genome sequencing.</title>
        <authorList>
            <person name="Grover C.E."/>
            <person name="Arick M.A. 2nd"/>
            <person name="Thrash A."/>
            <person name="Conover J.L."/>
            <person name="Sanders W.S."/>
            <person name="Peterson D.G."/>
            <person name="Frelichowski J.E."/>
            <person name="Scheffler J.A."/>
            <person name="Scheffler B.E."/>
            <person name="Wendel J.F."/>
        </authorList>
    </citation>
    <scope>NUCLEOTIDE SEQUENCE [LARGE SCALE GENOMIC DNA]</scope>
    <source>
        <strain evidence="2">57</strain>
        <tissue evidence="2">Leaf</tissue>
    </source>
</reference>
<dbReference type="AlphaFoldDB" id="A0A7J8U3B1"/>
<feature type="domain" description="Isopenicillin N synthase-like Fe(2+) 2OG dioxygenase" evidence="1">
    <location>
        <begin position="26"/>
        <end position="82"/>
    </location>
</feature>
<dbReference type="InterPro" id="IPR044861">
    <property type="entry name" value="IPNS-like_FE2OG_OXY"/>
</dbReference>
<evidence type="ECO:0000313" key="2">
    <source>
        <dbReference type="EMBL" id="MBA0644885.1"/>
    </source>
</evidence>
<comment type="caution">
    <text evidence="2">The sequence shown here is derived from an EMBL/GenBank/DDBJ whole genome shotgun (WGS) entry which is preliminary data.</text>
</comment>
<dbReference type="Pfam" id="PF03171">
    <property type="entry name" value="2OG-FeII_Oxy"/>
    <property type="match status" value="1"/>
</dbReference>
<dbReference type="SUPFAM" id="SSF51197">
    <property type="entry name" value="Clavaminate synthase-like"/>
    <property type="match status" value="1"/>
</dbReference>
<dbReference type="Gene3D" id="2.60.120.330">
    <property type="entry name" value="B-lactam Antibiotic, Isopenicillin N Synthase, Chain"/>
    <property type="match status" value="1"/>
</dbReference>
<dbReference type="EMBL" id="JABFAB010000004">
    <property type="protein sequence ID" value="MBA0644885.1"/>
    <property type="molecule type" value="Genomic_DNA"/>
</dbReference>
<feature type="non-terminal residue" evidence="2">
    <location>
        <position position="87"/>
    </location>
</feature>
<evidence type="ECO:0000313" key="3">
    <source>
        <dbReference type="Proteomes" id="UP000593573"/>
    </source>
</evidence>
<keyword evidence="3" id="KW-1185">Reference proteome</keyword>
<dbReference type="OrthoDB" id="288590at2759"/>
<proteinExistence type="predicted"/>